<dbReference type="GO" id="GO:0006950">
    <property type="term" value="P:response to stress"/>
    <property type="evidence" value="ECO:0007669"/>
    <property type="project" value="TreeGrafter"/>
</dbReference>
<dbReference type="InterPro" id="IPR039422">
    <property type="entry name" value="MarR/SlyA-like"/>
</dbReference>
<dbReference type="Gene3D" id="1.10.10.10">
    <property type="entry name" value="Winged helix-like DNA-binding domain superfamily/Winged helix DNA-binding domain"/>
    <property type="match status" value="1"/>
</dbReference>
<dbReference type="SUPFAM" id="SSF46785">
    <property type="entry name" value="Winged helix' DNA-binding domain"/>
    <property type="match status" value="1"/>
</dbReference>
<protein>
    <submittedName>
        <fullName evidence="5">MarR family transcriptional regulator</fullName>
    </submittedName>
</protein>
<dbReference type="AlphaFoldDB" id="A0A4R4V9T4"/>
<feature type="domain" description="HTH marR-type" evidence="4">
    <location>
        <begin position="1"/>
        <end position="137"/>
    </location>
</feature>
<gene>
    <name evidence="5" type="ORF">E1292_24965</name>
</gene>
<dbReference type="EMBL" id="SMKO01000072">
    <property type="protein sequence ID" value="TDD01822.1"/>
    <property type="molecule type" value="Genomic_DNA"/>
</dbReference>
<evidence type="ECO:0000256" key="2">
    <source>
        <dbReference type="ARBA" id="ARBA00023125"/>
    </source>
</evidence>
<dbReference type="Pfam" id="PF01047">
    <property type="entry name" value="MarR"/>
    <property type="match status" value="1"/>
</dbReference>
<dbReference type="InterPro" id="IPR036390">
    <property type="entry name" value="WH_DNA-bd_sf"/>
</dbReference>
<dbReference type="InterPro" id="IPR000835">
    <property type="entry name" value="HTH_MarR-typ"/>
</dbReference>
<evidence type="ECO:0000313" key="6">
    <source>
        <dbReference type="Proteomes" id="UP000295258"/>
    </source>
</evidence>
<evidence type="ECO:0000259" key="4">
    <source>
        <dbReference type="PROSITE" id="PS50995"/>
    </source>
</evidence>
<keyword evidence="1" id="KW-0805">Transcription regulation</keyword>
<dbReference type="PANTHER" id="PTHR33164:SF64">
    <property type="entry name" value="TRANSCRIPTIONAL REGULATOR SLYA"/>
    <property type="match status" value="1"/>
</dbReference>
<dbReference type="PANTHER" id="PTHR33164">
    <property type="entry name" value="TRANSCRIPTIONAL REGULATOR, MARR FAMILY"/>
    <property type="match status" value="1"/>
</dbReference>
<dbReference type="GO" id="GO:0003700">
    <property type="term" value="F:DNA-binding transcription factor activity"/>
    <property type="evidence" value="ECO:0007669"/>
    <property type="project" value="InterPro"/>
</dbReference>
<keyword evidence="6" id="KW-1185">Reference proteome</keyword>
<keyword evidence="3" id="KW-0804">Transcription</keyword>
<evidence type="ECO:0000313" key="5">
    <source>
        <dbReference type="EMBL" id="TDD01822.1"/>
    </source>
</evidence>
<evidence type="ECO:0000256" key="3">
    <source>
        <dbReference type="ARBA" id="ARBA00023163"/>
    </source>
</evidence>
<name>A0A4R4V9T4_9ACTN</name>
<accession>A0A4R4V9T4</accession>
<keyword evidence="2" id="KW-0238">DNA-binding</keyword>
<reference evidence="5 6" key="1">
    <citation type="submission" date="2019-03" db="EMBL/GenBank/DDBJ databases">
        <title>Draft genome sequences of novel Actinobacteria.</title>
        <authorList>
            <person name="Sahin N."/>
            <person name="Ay H."/>
            <person name="Saygin H."/>
        </authorList>
    </citation>
    <scope>NUCLEOTIDE SEQUENCE [LARGE SCALE GENOMIC DNA]</scope>
    <source>
        <strain evidence="5 6">KC310</strain>
    </source>
</reference>
<dbReference type="PROSITE" id="PS50995">
    <property type="entry name" value="HTH_MARR_2"/>
    <property type="match status" value="1"/>
</dbReference>
<organism evidence="5 6">
    <name type="scientific">Nonomuraea deserti</name>
    <dbReference type="NCBI Taxonomy" id="1848322"/>
    <lineage>
        <taxon>Bacteria</taxon>
        <taxon>Bacillati</taxon>
        <taxon>Actinomycetota</taxon>
        <taxon>Actinomycetes</taxon>
        <taxon>Streptosporangiales</taxon>
        <taxon>Streptosporangiaceae</taxon>
        <taxon>Nonomuraea</taxon>
    </lineage>
</organism>
<dbReference type="GO" id="GO:0003677">
    <property type="term" value="F:DNA binding"/>
    <property type="evidence" value="ECO:0007669"/>
    <property type="project" value="UniProtKB-KW"/>
</dbReference>
<sequence>MPSTGWLIWQVALRCRTALDRALAPLGLTNAQYGLLAALSQLSRSGPPPSQRQLADFAGLEPMYVSKLARTLQQAGLIERRDDPDDTRAVRLTLTGSGAELVAAAREKVVALDERILAPLGGSSSDDTAQLHGRLLTLLHHLDKEKPS</sequence>
<evidence type="ECO:0000256" key="1">
    <source>
        <dbReference type="ARBA" id="ARBA00023015"/>
    </source>
</evidence>
<comment type="caution">
    <text evidence="5">The sequence shown here is derived from an EMBL/GenBank/DDBJ whole genome shotgun (WGS) entry which is preliminary data.</text>
</comment>
<proteinExistence type="predicted"/>
<dbReference type="Proteomes" id="UP000295258">
    <property type="component" value="Unassembled WGS sequence"/>
</dbReference>
<dbReference type="InterPro" id="IPR036388">
    <property type="entry name" value="WH-like_DNA-bd_sf"/>
</dbReference>
<dbReference type="SMART" id="SM00347">
    <property type="entry name" value="HTH_MARR"/>
    <property type="match status" value="1"/>
</dbReference>